<evidence type="ECO:0000313" key="2">
    <source>
        <dbReference type="Proteomes" id="UP001226577"/>
    </source>
</evidence>
<keyword evidence="2" id="KW-1185">Reference proteome</keyword>
<evidence type="ECO:0000313" key="1">
    <source>
        <dbReference type="EMBL" id="MDP9890171.1"/>
    </source>
</evidence>
<dbReference type="Proteomes" id="UP001226577">
    <property type="component" value="Unassembled WGS sequence"/>
</dbReference>
<reference evidence="1 2" key="1">
    <citation type="submission" date="2023-07" db="EMBL/GenBank/DDBJ databases">
        <title>Sorghum-associated microbial communities from plants grown in Nebraska, USA.</title>
        <authorList>
            <person name="Schachtman D."/>
        </authorList>
    </citation>
    <scope>NUCLEOTIDE SEQUENCE [LARGE SCALE GENOMIC DNA]</scope>
    <source>
        <strain evidence="1 2">CC222</strain>
    </source>
</reference>
<name>A0ABT9RZC1_9MICC</name>
<organism evidence="1 2">
    <name type="scientific">Pseudarthrobacter enclensis</name>
    <dbReference type="NCBI Taxonomy" id="993070"/>
    <lineage>
        <taxon>Bacteria</taxon>
        <taxon>Bacillati</taxon>
        <taxon>Actinomycetota</taxon>
        <taxon>Actinomycetes</taxon>
        <taxon>Micrococcales</taxon>
        <taxon>Micrococcaceae</taxon>
        <taxon>Pseudarthrobacter</taxon>
    </lineage>
</organism>
<accession>A0ABT9RZC1</accession>
<dbReference type="EMBL" id="JAUSRE010000023">
    <property type="protein sequence ID" value="MDP9890171.1"/>
    <property type="molecule type" value="Genomic_DNA"/>
</dbReference>
<comment type="caution">
    <text evidence="1">The sequence shown here is derived from an EMBL/GenBank/DDBJ whole genome shotgun (WGS) entry which is preliminary data.</text>
</comment>
<proteinExistence type="predicted"/>
<gene>
    <name evidence="1" type="ORF">J2X98_003783</name>
</gene>
<sequence length="81" mass="8112">MFREALTAEGIAADRLTIRVVASEDDATALAFHGSPTFTAGGGDLFPAPSTPALSCLVYLTSHGLSGLPAPAALRAALAAT</sequence>
<protein>
    <submittedName>
        <fullName evidence="1">Uncharacterized protein</fullName>
    </submittedName>
</protein>